<dbReference type="RefSeq" id="WP_126597425.1">
    <property type="nucleotide sequence ID" value="NZ_BIFQ01000001.1"/>
</dbReference>
<dbReference type="EC" id="2.3.2.6" evidence="4"/>
<dbReference type="HAMAP" id="MF_00688">
    <property type="entry name" value="Leu_Phe_trans"/>
    <property type="match status" value="1"/>
</dbReference>
<keyword evidence="6" id="KW-1185">Reference proteome</keyword>
<evidence type="ECO:0000256" key="1">
    <source>
        <dbReference type="ARBA" id="ARBA00022490"/>
    </source>
</evidence>
<dbReference type="FunFam" id="3.40.630.70:FF:000001">
    <property type="entry name" value="Leucyl/phenylalanyl-tRNA--protein transferase"/>
    <property type="match status" value="1"/>
</dbReference>
<dbReference type="EMBL" id="BIFQ01000001">
    <property type="protein sequence ID" value="GCE06482.1"/>
    <property type="molecule type" value="Genomic_DNA"/>
</dbReference>
<evidence type="ECO:0000256" key="3">
    <source>
        <dbReference type="ARBA" id="ARBA00023315"/>
    </source>
</evidence>
<dbReference type="AlphaFoldDB" id="A0A401ZI13"/>
<gene>
    <name evidence="4 5" type="primary">aat</name>
    <name evidence="5" type="ORF">KDAU_38110</name>
</gene>
<keyword evidence="1 4" id="KW-0963">Cytoplasm</keyword>
<dbReference type="InterPro" id="IPR042203">
    <property type="entry name" value="Leu/Phe-tRNA_Trfase_C"/>
</dbReference>
<comment type="catalytic activity">
    <reaction evidence="4">
        <text>N-terminal L-arginyl-[protein] + L-leucyl-tRNA(Leu) = N-terminal L-leucyl-L-arginyl-[protein] + tRNA(Leu) + H(+)</text>
        <dbReference type="Rhea" id="RHEA:50416"/>
        <dbReference type="Rhea" id="RHEA-COMP:9613"/>
        <dbReference type="Rhea" id="RHEA-COMP:9622"/>
        <dbReference type="Rhea" id="RHEA-COMP:12672"/>
        <dbReference type="Rhea" id="RHEA-COMP:12673"/>
        <dbReference type="ChEBI" id="CHEBI:15378"/>
        <dbReference type="ChEBI" id="CHEBI:64719"/>
        <dbReference type="ChEBI" id="CHEBI:78442"/>
        <dbReference type="ChEBI" id="CHEBI:78494"/>
        <dbReference type="ChEBI" id="CHEBI:133044"/>
        <dbReference type="EC" id="2.3.2.6"/>
    </reaction>
</comment>
<dbReference type="NCBIfam" id="TIGR00667">
    <property type="entry name" value="aat"/>
    <property type="match status" value="1"/>
</dbReference>
<dbReference type="PANTHER" id="PTHR30098">
    <property type="entry name" value="LEUCYL/PHENYLALANYL-TRNA--PROTEIN TRANSFERASE"/>
    <property type="match status" value="1"/>
</dbReference>
<dbReference type="PANTHER" id="PTHR30098:SF2">
    <property type="entry name" value="LEUCYL_PHENYLALANYL-TRNA--PROTEIN TRANSFERASE"/>
    <property type="match status" value="1"/>
</dbReference>
<dbReference type="InterPro" id="IPR004616">
    <property type="entry name" value="Leu/Phe-tRNA_Trfase"/>
</dbReference>
<name>A0A401ZI13_9CHLR</name>
<keyword evidence="2 4" id="KW-0808">Transferase</keyword>
<evidence type="ECO:0000256" key="2">
    <source>
        <dbReference type="ARBA" id="ARBA00022679"/>
    </source>
</evidence>
<reference evidence="6" key="1">
    <citation type="submission" date="2018-12" db="EMBL/GenBank/DDBJ databases">
        <title>Tengunoibacter tsumagoiensis gen. nov., sp. nov., Dictyobacter kobayashii sp. nov., D. alpinus sp. nov., and D. joshuensis sp. nov. and description of Dictyobacteraceae fam. nov. within the order Ktedonobacterales isolated from Tengu-no-mugimeshi.</title>
        <authorList>
            <person name="Wang C.M."/>
            <person name="Zheng Y."/>
            <person name="Sakai Y."/>
            <person name="Toyoda A."/>
            <person name="Minakuchi Y."/>
            <person name="Abe K."/>
            <person name="Yokota A."/>
            <person name="Yabe S."/>
        </authorList>
    </citation>
    <scope>NUCLEOTIDE SEQUENCE [LARGE SCALE GENOMIC DNA]</scope>
    <source>
        <strain evidence="6">S-27</strain>
    </source>
</reference>
<keyword evidence="3 4" id="KW-0012">Acyltransferase</keyword>
<comment type="subcellular location">
    <subcellularLocation>
        <location evidence="4">Cytoplasm</location>
    </subcellularLocation>
</comment>
<comment type="similarity">
    <text evidence="4">Belongs to the L/F-transferase family.</text>
</comment>
<dbReference type="InterPro" id="IPR042221">
    <property type="entry name" value="Leu/Phe-tRNA_Trfase_N"/>
</dbReference>
<protein>
    <recommendedName>
        <fullName evidence="4">Leucyl/phenylalanyl-tRNA--protein transferase</fullName>
        <ecNumber evidence="4">2.3.2.6</ecNumber>
    </recommendedName>
    <alternativeName>
        <fullName evidence="4">L/F-transferase</fullName>
    </alternativeName>
    <alternativeName>
        <fullName evidence="4">Leucyltransferase</fullName>
    </alternativeName>
    <alternativeName>
        <fullName evidence="4">Phenyalanyltransferase</fullName>
    </alternativeName>
</protein>
<dbReference type="InterPro" id="IPR016181">
    <property type="entry name" value="Acyl_CoA_acyltransferase"/>
</dbReference>
<comment type="function">
    <text evidence="4">Functions in the N-end rule pathway of protein degradation where it conjugates Leu, Phe and, less efficiently, Met from aminoacyl-tRNAs to the N-termini of proteins containing an N-terminal arginine or lysine.</text>
</comment>
<dbReference type="GO" id="GO:0030163">
    <property type="term" value="P:protein catabolic process"/>
    <property type="evidence" value="ECO:0007669"/>
    <property type="project" value="UniProtKB-UniRule"/>
</dbReference>
<evidence type="ECO:0000313" key="5">
    <source>
        <dbReference type="EMBL" id="GCE06482.1"/>
    </source>
</evidence>
<comment type="caution">
    <text evidence="5">The sequence shown here is derived from an EMBL/GenBank/DDBJ whole genome shotgun (WGS) entry which is preliminary data.</text>
</comment>
<comment type="catalytic activity">
    <reaction evidence="4">
        <text>L-phenylalanyl-tRNA(Phe) + an N-terminal L-alpha-aminoacyl-[protein] = an N-terminal L-phenylalanyl-L-alpha-aminoacyl-[protein] + tRNA(Phe)</text>
        <dbReference type="Rhea" id="RHEA:43632"/>
        <dbReference type="Rhea" id="RHEA-COMP:9668"/>
        <dbReference type="Rhea" id="RHEA-COMP:9699"/>
        <dbReference type="Rhea" id="RHEA-COMP:10636"/>
        <dbReference type="Rhea" id="RHEA-COMP:10637"/>
        <dbReference type="ChEBI" id="CHEBI:78442"/>
        <dbReference type="ChEBI" id="CHEBI:78531"/>
        <dbReference type="ChEBI" id="CHEBI:78597"/>
        <dbReference type="ChEBI" id="CHEBI:83561"/>
        <dbReference type="EC" id="2.3.2.6"/>
    </reaction>
</comment>
<evidence type="ECO:0000256" key="4">
    <source>
        <dbReference type="HAMAP-Rule" id="MF_00688"/>
    </source>
</evidence>
<dbReference type="GO" id="GO:0005737">
    <property type="term" value="C:cytoplasm"/>
    <property type="evidence" value="ECO:0007669"/>
    <property type="project" value="UniProtKB-SubCell"/>
</dbReference>
<comment type="catalytic activity">
    <reaction evidence="4">
        <text>N-terminal L-lysyl-[protein] + L-leucyl-tRNA(Leu) = N-terminal L-leucyl-L-lysyl-[protein] + tRNA(Leu) + H(+)</text>
        <dbReference type="Rhea" id="RHEA:12340"/>
        <dbReference type="Rhea" id="RHEA-COMP:9613"/>
        <dbReference type="Rhea" id="RHEA-COMP:9622"/>
        <dbReference type="Rhea" id="RHEA-COMP:12670"/>
        <dbReference type="Rhea" id="RHEA-COMP:12671"/>
        <dbReference type="ChEBI" id="CHEBI:15378"/>
        <dbReference type="ChEBI" id="CHEBI:65249"/>
        <dbReference type="ChEBI" id="CHEBI:78442"/>
        <dbReference type="ChEBI" id="CHEBI:78494"/>
        <dbReference type="ChEBI" id="CHEBI:133043"/>
        <dbReference type="EC" id="2.3.2.6"/>
    </reaction>
</comment>
<accession>A0A401ZI13</accession>
<evidence type="ECO:0000313" key="6">
    <source>
        <dbReference type="Proteomes" id="UP000287224"/>
    </source>
</evidence>
<organism evidence="5 6">
    <name type="scientific">Dictyobacter aurantiacus</name>
    <dbReference type="NCBI Taxonomy" id="1936993"/>
    <lineage>
        <taxon>Bacteria</taxon>
        <taxon>Bacillati</taxon>
        <taxon>Chloroflexota</taxon>
        <taxon>Ktedonobacteria</taxon>
        <taxon>Ktedonobacterales</taxon>
        <taxon>Dictyobacteraceae</taxon>
        <taxon>Dictyobacter</taxon>
    </lineage>
</organism>
<dbReference type="GO" id="GO:0008914">
    <property type="term" value="F:leucyl-tRNA--protein transferase activity"/>
    <property type="evidence" value="ECO:0007669"/>
    <property type="project" value="UniProtKB-UniRule"/>
</dbReference>
<dbReference type="SUPFAM" id="SSF55729">
    <property type="entry name" value="Acyl-CoA N-acyltransferases (Nat)"/>
    <property type="match status" value="1"/>
</dbReference>
<dbReference type="Gene3D" id="3.40.630.70">
    <property type="entry name" value="Leucyl/phenylalanyl-tRNA-protein transferase, C-terminal domain"/>
    <property type="match status" value="1"/>
</dbReference>
<dbReference type="Pfam" id="PF03588">
    <property type="entry name" value="Leu_Phe_trans"/>
    <property type="match status" value="1"/>
</dbReference>
<dbReference type="Gene3D" id="3.30.70.3550">
    <property type="entry name" value="Leucyl/phenylalanyl-tRNA-protein transferase, N-terminal domain"/>
    <property type="match status" value="1"/>
</dbReference>
<proteinExistence type="inferred from homology"/>
<sequence>MGTEKYETRRHVVPEALDPELVVQAYAQGIFPMADEQGKVDWYAPDPRAILEHQNLHISRSLRATIRKRIYTIRTDSAFEEVMRGCAQREETWINEEFIKTYTYLHRCGLAHSVEAWQDGRLVGGLYGVALGGAFMGESMFSRARDASKVCLVALTQHLQRHGYILHDTQFTTPHLITLGVTEIPRREYERRLRQALQLRCGW</sequence>
<dbReference type="Proteomes" id="UP000287224">
    <property type="component" value="Unassembled WGS sequence"/>
</dbReference>
<dbReference type="OrthoDB" id="9790282at2"/>